<name>A0A4Y9LAK7_9BRAD</name>
<organism evidence="2 3">
    <name type="scientific">Bradyrhizobium frederickii</name>
    <dbReference type="NCBI Taxonomy" id="2560054"/>
    <lineage>
        <taxon>Bacteria</taxon>
        <taxon>Pseudomonadati</taxon>
        <taxon>Pseudomonadota</taxon>
        <taxon>Alphaproteobacteria</taxon>
        <taxon>Hyphomicrobiales</taxon>
        <taxon>Nitrobacteraceae</taxon>
        <taxon>Bradyrhizobium</taxon>
    </lineage>
</organism>
<evidence type="ECO:0000313" key="3">
    <source>
        <dbReference type="Proteomes" id="UP000298225"/>
    </source>
</evidence>
<gene>
    <name evidence="2" type="ORF">E4K66_06830</name>
</gene>
<evidence type="ECO:0000256" key="1">
    <source>
        <dbReference type="SAM" id="Phobius"/>
    </source>
</evidence>
<protein>
    <submittedName>
        <fullName evidence="2">Uncharacterized protein</fullName>
    </submittedName>
</protein>
<keyword evidence="1" id="KW-0812">Transmembrane</keyword>
<proteinExistence type="predicted"/>
<accession>A0A4Y9LAK7</accession>
<dbReference type="RefSeq" id="WP_135168500.1">
    <property type="nucleotide sequence ID" value="NZ_SPQU01000003.1"/>
</dbReference>
<dbReference type="EMBL" id="SPQU01000003">
    <property type="protein sequence ID" value="TFV40568.1"/>
    <property type="molecule type" value="Genomic_DNA"/>
</dbReference>
<keyword evidence="3" id="KW-1185">Reference proteome</keyword>
<dbReference type="AlphaFoldDB" id="A0A4Y9LAK7"/>
<keyword evidence="1" id="KW-0472">Membrane</keyword>
<comment type="caution">
    <text evidence="2">The sequence shown here is derived from an EMBL/GenBank/DDBJ whole genome shotgun (WGS) entry which is preliminary data.</text>
</comment>
<evidence type="ECO:0000313" key="2">
    <source>
        <dbReference type="EMBL" id="TFV40568.1"/>
    </source>
</evidence>
<dbReference type="Proteomes" id="UP000298225">
    <property type="component" value="Unassembled WGS sequence"/>
</dbReference>
<feature type="transmembrane region" description="Helical" evidence="1">
    <location>
        <begin position="7"/>
        <end position="29"/>
    </location>
</feature>
<reference evidence="2 3" key="1">
    <citation type="submission" date="2019-03" db="EMBL/GenBank/DDBJ databases">
        <title>Bradyrhizobium strains diversity isolated from Chamaecrista fasciculata.</title>
        <authorList>
            <person name="Urquiaga M.C.O."/>
            <person name="Hungria M."/>
            <person name="Delamuta J.R.M."/>
        </authorList>
    </citation>
    <scope>NUCLEOTIDE SEQUENCE [LARGE SCALE GENOMIC DNA]</scope>
    <source>
        <strain evidence="2 3">CNPSo 3424</strain>
    </source>
</reference>
<keyword evidence="1" id="KW-1133">Transmembrane helix</keyword>
<sequence>MTRLARVVTISVLLGIVAMFIWTALHYVVGRRSDLLVCQGEHEEECKHHTDFVDCNGDITAIAKKSCRHFVTMAAPEYEAKGGKCGYRTTRVICKR</sequence>